<gene>
    <name evidence="2" type="ORF">GGX14DRAFT_579954</name>
</gene>
<evidence type="ECO:0000256" key="1">
    <source>
        <dbReference type="SAM" id="MobiDB-lite"/>
    </source>
</evidence>
<evidence type="ECO:0000313" key="2">
    <source>
        <dbReference type="EMBL" id="KAJ7190342.1"/>
    </source>
</evidence>
<comment type="caution">
    <text evidence="2">The sequence shown here is derived from an EMBL/GenBank/DDBJ whole genome shotgun (WGS) entry which is preliminary data.</text>
</comment>
<accession>A0AAD6URB0</accession>
<dbReference type="EMBL" id="JARJCW010000152">
    <property type="protein sequence ID" value="KAJ7190342.1"/>
    <property type="molecule type" value="Genomic_DNA"/>
</dbReference>
<name>A0AAD6URB0_9AGAR</name>
<proteinExistence type="predicted"/>
<organism evidence="2 3">
    <name type="scientific">Mycena pura</name>
    <dbReference type="NCBI Taxonomy" id="153505"/>
    <lineage>
        <taxon>Eukaryota</taxon>
        <taxon>Fungi</taxon>
        <taxon>Dikarya</taxon>
        <taxon>Basidiomycota</taxon>
        <taxon>Agaricomycotina</taxon>
        <taxon>Agaricomycetes</taxon>
        <taxon>Agaricomycetidae</taxon>
        <taxon>Agaricales</taxon>
        <taxon>Marasmiineae</taxon>
        <taxon>Mycenaceae</taxon>
        <taxon>Mycena</taxon>
    </lineage>
</organism>
<sequence>MSFLLFNRHLPIAHLSAAYQGRPERREGRGGVVKESRELSTTRARRKSCGVCSSSARLPFPLLTLAARRTLQRRIRLVVQAHLIHCHLHARALKAHSAHTRSPLHRLHAFCRPRQNLPSPVPARGSPRAACACYKLPAGRASVALDSPCTPLQHALTASRRHPAPHACRLPSGARSGARIAPASNIRHPPHAPPPRAARRTRLSCAGSIHAPARHASCVGPPPSARHPTPNVHHPLPTTKNLYEVCLIPARARHAAGLHRSSHRSPPAARFLPRAPTSPTSRAVIAAARRSPPAPATRCPLRFPSPLPLPARAPQLALFRPLHSARPPSSVRCLLTHPLPVPTVCRLMYARALLKTRPRHLPPDLLPAPASSMTCARARARRPCCRRPPSTVRRTPSNALPPHAACLPLLPASCSLPTACFSPHALAGHAFVAQEMPPVAYKSFLPLPSRVPRRLPSTGRMDQLPAARARCARPSRARPAVPSPPLQLTVEGSATKDHCHEMHMRLGRVPRRPVPAVCRLPPAALACVAPARLNRRHPHATDPRTHRAAQRPLKTATRRAPPSTAPTTSRNTGARARCPPPAATRRPLPRAR</sequence>
<evidence type="ECO:0000313" key="3">
    <source>
        <dbReference type="Proteomes" id="UP001219525"/>
    </source>
</evidence>
<keyword evidence="3" id="KW-1185">Reference proteome</keyword>
<protein>
    <submittedName>
        <fullName evidence="2">Uncharacterized protein</fullName>
    </submittedName>
</protein>
<feature type="region of interest" description="Disordered" evidence="1">
    <location>
        <begin position="257"/>
        <end position="279"/>
    </location>
</feature>
<dbReference type="Proteomes" id="UP001219525">
    <property type="component" value="Unassembled WGS sequence"/>
</dbReference>
<dbReference type="AlphaFoldDB" id="A0AAD6URB0"/>
<feature type="region of interest" description="Disordered" evidence="1">
    <location>
        <begin position="181"/>
        <end position="200"/>
    </location>
</feature>
<feature type="compositionally biased region" description="Low complexity" evidence="1">
    <location>
        <begin position="558"/>
        <end position="577"/>
    </location>
</feature>
<reference evidence="2" key="1">
    <citation type="submission" date="2023-03" db="EMBL/GenBank/DDBJ databases">
        <title>Massive genome expansion in bonnet fungi (Mycena s.s.) driven by repeated elements and novel gene families across ecological guilds.</title>
        <authorList>
            <consortium name="Lawrence Berkeley National Laboratory"/>
            <person name="Harder C.B."/>
            <person name="Miyauchi S."/>
            <person name="Viragh M."/>
            <person name="Kuo A."/>
            <person name="Thoen E."/>
            <person name="Andreopoulos B."/>
            <person name="Lu D."/>
            <person name="Skrede I."/>
            <person name="Drula E."/>
            <person name="Henrissat B."/>
            <person name="Morin E."/>
            <person name="Kohler A."/>
            <person name="Barry K."/>
            <person name="LaButti K."/>
            <person name="Morin E."/>
            <person name="Salamov A."/>
            <person name="Lipzen A."/>
            <person name="Mereny Z."/>
            <person name="Hegedus B."/>
            <person name="Baldrian P."/>
            <person name="Stursova M."/>
            <person name="Weitz H."/>
            <person name="Taylor A."/>
            <person name="Grigoriev I.V."/>
            <person name="Nagy L.G."/>
            <person name="Martin F."/>
            <person name="Kauserud H."/>
        </authorList>
    </citation>
    <scope>NUCLEOTIDE SEQUENCE</scope>
    <source>
        <strain evidence="2">9144</strain>
    </source>
</reference>
<feature type="region of interest" description="Disordered" evidence="1">
    <location>
        <begin position="534"/>
        <end position="592"/>
    </location>
</feature>